<gene>
    <name evidence="1" type="ORF">SAMN00790413_05232</name>
</gene>
<evidence type="ECO:0000313" key="2">
    <source>
        <dbReference type="Proteomes" id="UP000192582"/>
    </source>
</evidence>
<evidence type="ECO:0000313" key="1">
    <source>
        <dbReference type="EMBL" id="SMB84655.1"/>
    </source>
</evidence>
<dbReference type="EMBL" id="FWWU01000007">
    <property type="protein sequence ID" value="SMB84655.1"/>
    <property type="molecule type" value="Genomic_DNA"/>
</dbReference>
<keyword evidence="2" id="KW-1185">Reference proteome</keyword>
<organism evidence="1 2">
    <name type="scientific">Deinococcus hopiensis KR-140</name>
    <dbReference type="NCBI Taxonomy" id="695939"/>
    <lineage>
        <taxon>Bacteria</taxon>
        <taxon>Thermotogati</taxon>
        <taxon>Deinococcota</taxon>
        <taxon>Deinococci</taxon>
        <taxon>Deinococcales</taxon>
        <taxon>Deinococcaceae</taxon>
        <taxon>Deinococcus</taxon>
    </lineage>
</organism>
<reference evidence="1 2" key="1">
    <citation type="submission" date="2017-04" db="EMBL/GenBank/DDBJ databases">
        <authorList>
            <person name="Afonso C.L."/>
            <person name="Miller P.J."/>
            <person name="Scott M.A."/>
            <person name="Spackman E."/>
            <person name="Goraichik I."/>
            <person name="Dimitrov K.M."/>
            <person name="Suarez D.L."/>
            <person name="Swayne D.E."/>
        </authorList>
    </citation>
    <scope>NUCLEOTIDE SEQUENCE [LARGE SCALE GENOMIC DNA]</scope>
    <source>
        <strain evidence="1 2">KR-140</strain>
    </source>
</reference>
<protein>
    <submittedName>
        <fullName evidence="1">Uncharacterized protein</fullName>
    </submittedName>
</protein>
<name>A0A1W1UU40_9DEIO</name>
<accession>A0A1W1UU40</accession>
<proteinExistence type="predicted"/>
<sequence>MGGRRQGGAVRWRPFLRARAFAPTLKLTSADSQGAVQHEGVALGPWKLLTHSLSLARLVLGQAEELKRLRKRVGAVEQVAIKLHFYSRRYCDGRSTYAPSEHNMNTHTLLALGTELHRDPISKTGPFANDGMYGLTDRERAVLAQAGQEGGAL</sequence>
<dbReference type="AlphaFoldDB" id="A0A1W1UU40"/>
<dbReference type="Proteomes" id="UP000192582">
    <property type="component" value="Unassembled WGS sequence"/>
</dbReference>